<dbReference type="Proteomes" id="UP000663937">
    <property type="component" value="Chromosome"/>
</dbReference>
<keyword evidence="3" id="KW-1185">Reference proteome</keyword>
<reference evidence="2" key="1">
    <citation type="submission" date="2021-03" db="EMBL/GenBank/DDBJ databases">
        <title>Pengzhenrongella sicca gen. nov., sp. nov., a new member of suborder Micrococcineae isolated from High-Arctic tundra soil.</title>
        <authorList>
            <person name="Peng F."/>
        </authorList>
    </citation>
    <scope>NUCLEOTIDE SEQUENCE</scope>
    <source>
        <strain evidence="2">LRZ-2</strain>
    </source>
</reference>
<dbReference type="AlphaFoldDB" id="A0A8A4Z8H3"/>
<feature type="region of interest" description="Disordered" evidence="1">
    <location>
        <begin position="1"/>
        <end position="33"/>
    </location>
</feature>
<accession>A0A8A4Z8H3</accession>
<evidence type="ECO:0000256" key="1">
    <source>
        <dbReference type="SAM" id="MobiDB-lite"/>
    </source>
</evidence>
<dbReference type="KEGG" id="psic:J4E96_12310"/>
<dbReference type="EMBL" id="CP071868">
    <property type="protein sequence ID" value="QTE28172.1"/>
    <property type="molecule type" value="Genomic_DNA"/>
</dbReference>
<sequence>MASTLPSTPAPTAERVLARPQPAGHAPTAAHSPTTLAGLRSDRRWWAHLDALTGISPARPPATRA</sequence>
<organism evidence="2 3">
    <name type="scientific">Pengzhenrongella sicca</name>
    <dbReference type="NCBI Taxonomy" id="2819238"/>
    <lineage>
        <taxon>Bacteria</taxon>
        <taxon>Bacillati</taxon>
        <taxon>Actinomycetota</taxon>
        <taxon>Actinomycetes</taxon>
        <taxon>Micrococcales</taxon>
        <taxon>Pengzhenrongella</taxon>
    </lineage>
</organism>
<evidence type="ECO:0000313" key="2">
    <source>
        <dbReference type="EMBL" id="QTE28172.1"/>
    </source>
</evidence>
<evidence type="ECO:0000313" key="3">
    <source>
        <dbReference type="Proteomes" id="UP000663937"/>
    </source>
</evidence>
<gene>
    <name evidence="2" type="ORF">J4E96_12310</name>
</gene>
<proteinExistence type="predicted"/>
<dbReference type="RefSeq" id="WP_227422400.1">
    <property type="nucleotide sequence ID" value="NZ_CP071868.1"/>
</dbReference>
<name>A0A8A4Z8H3_9MICO</name>
<protein>
    <submittedName>
        <fullName evidence="2">Uncharacterized protein</fullName>
    </submittedName>
</protein>